<sequence>MPHLNNNGSTNGRIRLLGSADKHLFRDHLLRLDPETRRSRFAMLASDSFLRAYVETSFALDTVIYGYFEDGVLRGTAELRPVGSAAAAEAAFCVEEGWRGMGLGTELMELLLIAARARDCQHIYMNCLATNRSMQALARKFSADLRFECGDVVGHLLPQSAGIPPADPLGNWSRFAFGMARKVFGLTSHARAAEG</sequence>
<dbReference type="AlphaFoldDB" id="A0A0K6HPX6"/>
<proteinExistence type="predicted"/>
<dbReference type="SUPFAM" id="SSF55729">
    <property type="entry name" value="Acyl-CoA N-acyltransferases (Nat)"/>
    <property type="match status" value="1"/>
</dbReference>
<dbReference type="GO" id="GO:0016747">
    <property type="term" value="F:acyltransferase activity, transferring groups other than amino-acyl groups"/>
    <property type="evidence" value="ECO:0007669"/>
    <property type="project" value="InterPro"/>
</dbReference>
<evidence type="ECO:0000313" key="3">
    <source>
        <dbReference type="Proteomes" id="UP000183900"/>
    </source>
</evidence>
<organism evidence="2 3">
    <name type="scientific">Pannonibacter indicus</name>
    <dbReference type="NCBI Taxonomy" id="466044"/>
    <lineage>
        <taxon>Bacteria</taxon>
        <taxon>Pseudomonadati</taxon>
        <taxon>Pseudomonadota</taxon>
        <taxon>Alphaproteobacteria</taxon>
        <taxon>Hyphomicrobiales</taxon>
        <taxon>Stappiaceae</taxon>
        <taxon>Pannonibacter</taxon>
    </lineage>
</organism>
<keyword evidence="3" id="KW-1185">Reference proteome</keyword>
<keyword evidence="2" id="KW-0808">Transferase</keyword>
<dbReference type="Pfam" id="PF00583">
    <property type="entry name" value="Acetyltransf_1"/>
    <property type="match status" value="1"/>
</dbReference>
<feature type="domain" description="N-acetyltransferase" evidence="1">
    <location>
        <begin position="12"/>
        <end position="184"/>
    </location>
</feature>
<dbReference type="Gene3D" id="3.40.630.30">
    <property type="match status" value="1"/>
</dbReference>
<dbReference type="EMBL" id="CYHE01000002">
    <property type="protein sequence ID" value="CUA92891.1"/>
    <property type="molecule type" value="Genomic_DNA"/>
</dbReference>
<gene>
    <name evidence="2" type="ORF">Ga0061067_102176</name>
</gene>
<dbReference type="PROSITE" id="PS51186">
    <property type="entry name" value="GNAT"/>
    <property type="match status" value="1"/>
</dbReference>
<accession>A0A0K6HPX6</accession>
<evidence type="ECO:0000259" key="1">
    <source>
        <dbReference type="PROSITE" id="PS51186"/>
    </source>
</evidence>
<dbReference type="CDD" id="cd04301">
    <property type="entry name" value="NAT_SF"/>
    <property type="match status" value="1"/>
</dbReference>
<dbReference type="Proteomes" id="UP000183900">
    <property type="component" value="Unassembled WGS sequence"/>
</dbReference>
<dbReference type="OrthoDB" id="7843527at2"/>
<dbReference type="InterPro" id="IPR016181">
    <property type="entry name" value="Acyl_CoA_acyltransferase"/>
</dbReference>
<dbReference type="InterPro" id="IPR000182">
    <property type="entry name" value="GNAT_dom"/>
</dbReference>
<reference evidence="3" key="1">
    <citation type="submission" date="2015-08" db="EMBL/GenBank/DDBJ databases">
        <authorList>
            <person name="Varghese N."/>
        </authorList>
    </citation>
    <scope>NUCLEOTIDE SEQUENCE [LARGE SCALE GENOMIC DNA]</scope>
    <source>
        <strain evidence="3">DSM 23407</strain>
    </source>
</reference>
<protein>
    <submittedName>
        <fullName evidence="2">Acetyltransferase (GNAT) family</fullName>
    </submittedName>
</protein>
<dbReference type="RefSeq" id="WP_055454475.1">
    <property type="nucleotide sequence ID" value="NZ_CYHE01000002.1"/>
</dbReference>
<name>A0A0K6HPX6_9HYPH</name>
<evidence type="ECO:0000313" key="2">
    <source>
        <dbReference type="EMBL" id="CUA92891.1"/>
    </source>
</evidence>